<reference evidence="8 9" key="1">
    <citation type="submission" date="2019-03" db="EMBL/GenBank/DDBJ databases">
        <title>Sequencing the genomes of 1000 actinobacteria strains.</title>
        <authorList>
            <person name="Klenk H.-P."/>
        </authorList>
    </citation>
    <scope>NUCLEOTIDE SEQUENCE [LARGE SCALE GENOMIC DNA]</scope>
    <source>
        <strain evidence="8 9">DSM 18936</strain>
    </source>
</reference>
<dbReference type="Gene3D" id="1.10.1740.10">
    <property type="match status" value="1"/>
</dbReference>
<feature type="region of interest" description="Disordered" evidence="6">
    <location>
        <begin position="17"/>
        <end position="39"/>
    </location>
</feature>
<dbReference type="EMBL" id="SOAU01000001">
    <property type="protein sequence ID" value="TDT16812.1"/>
    <property type="molecule type" value="Genomic_DNA"/>
</dbReference>
<proteinExistence type="inferred from homology"/>
<dbReference type="InterPro" id="IPR013249">
    <property type="entry name" value="RNA_pol_sigma70_r4_t2"/>
</dbReference>
<keyword evidence="2" id="KW-0805">Transcription regulation</keyword>
<organism evidence="8 9">
    <name type="scientific">Ilumatobacter fluminis</name>
    <dbReference type="NCBI Taxonomy" id="467091"/>
    <lineage>
        <taxon>Bacteria</taxon>
        <taxon>Bacillati</taxon>
        <taxon>Actinomycetota</taxon>
        <taxon>Acidimicrobiia</taxon>
        <taxon>Acidimicrobiales</taxon>
        <taxon>Ilumatobacteraceae</taxon>
        <taxon>Ilumatobacter</taxon>
    </lineage>
</organism>
<keyword evidence="3" id="KW-0731">Sigma factor</keyword>
<evidence type="ECO:0000313" key="9">
    <source>
        <dbReference type="Proteomes" id="UP000294558"/>
    </source>
</evidence>
<dbReference type="Proteomes" id="UP000294558">
    <property type="component" value="Unassembled WGS sequence"/>
</dbReference>
<dbReference type="CDD" id="cd06171">
    <property type="entry name" value="Sigma70_r4"/>
    <property type="match status" value="1"/>
</dbReference>
<accession>A0A4R7HZY0</accession>
<gene>
    <name evidence="8" type="ORF">BDK89_2410</name>
</gene>
<feature type="domain" description="RNA polymerase sigma factor 70 region 4 type 2" evidence="7">
    <location>
        <begin position="145"/>
        <end position="196"/>
    </location>
</feature>
<dbReference type="GO" id="GO:0006352">
    <property type="term" value="P:DNA-templated transcription initiation"/>
    <property type="evidence" value="ECO:0007669"/>
    <property type="project" value="InterPro"/>
</dbReference>
<dbReference type="GO" id="GO:0003677">
    <property type="term" value="F:DNA binding"/>
    <property type="evidence" value="ECO:0007669"/>
    <property type="project" value="UniProtKB-KW"/>
</dbReference>
<dbReference type="GO" id="GO:0016987">
    <property type="term" value="F:sigma factor activity"/>
    <property type="evidence" value="ECO:0007669"/>
    <property type="project" value="UniProtKB-KW"/>
</dbReference>
<feature type="compositionally biased region" description="Low complexity" evidence="6">
    <location>
        <begin position="21"/>
        <end position="39"/>
    </location>
</feature>
<evidence type="ECO:0000256" key="2">
    <source>
        <dbReference type="ARBA" id="ARBA00023015"/>
    </source>
</evidence>
<comment type="similarity">
    <text evidence="1">Belongs to the sigma-70 factor family. ECF subfamily.</text>
</comment>
<evidence type="ECO:0000313" key="8">
    <source>
        <dbReference type="EMBL" id="TDT16812.1"/>
    </source>
</evidence>
<keyword evidence="9" id="KW-1185">Reference proteome</keyword>
<dbReference type="Pfam" id="PF08281">
    <property type="entry name" value="Sigma70_r4_2"/>
    <property type="match status" value="1"/>
</dbReference>
<dbReference type="SUPFAM" id="SSF88946">
    <property type="entry name" value="Sigma2 domain of RNA polymerase sigma factors"/>
    <property type="match status" value="1"/>
</dbReference>
<dbReference type="AlphaFoldDB" id="A0A4R7HZY0"/>
<dbReference type="PANTHER" id="PTHR43133">
    <property type="entry name" value="RNA POLYMERASE ECF-TYPE SIGMA FACTO"/>
    <property type="match status" value="1"/>
</dbReference>
<sequence length="204" mass="21978">MEPNTRVMRSMVVQVTENHDGSATGGTPTTSAATTATTADAAPATRLRTDDFDEFCVAVQPSLARALALTLNDAELGRDAAAEGLTRAWARWSSVSAMDNPAGWVYRVGLNWARSRLRKRRREVSTAFPPDRSRTSAAIDGYDDAVAGALARLSPDHRAVVVARYYLDWSEAATAAALEVPAGTVKSRLSRALERLDDDLRSDG</sequence>
<dbReference type="InterPro" id="IPR013324">
    <property type="entry name" value="RNA_pol_sigma_r3/r4-like"/>
</dbReference>
<comment type="caution">
    <text evidence="8">The sequence shown here is derived from an EMBL/GenBank/DDBJ whole genome shotgun (WGS) entry which is preliminary data.</text>
</comment>
<dbReference type="Gene3D" id="1.10.10.10">
    <property type="entry name" value="Winged helix-like DNA-binding domain superfamily/Winged helix DNA-binding domain"/>
    <property type="match status" value="1"/>
</dbReference>
<keyword evidence="4" id="KW-0238">DNA-binding</keyword>
<evidence type="ECO:0000256" key="6">
    <source>
        <dbReference type="SAM" id="MobiDB-lite"/>
    </source>
</evidence>
<keyword evidence="5" id="KW-0804">Transcription</keyword>
<dbReference type="InterPro" id="IPR039425">
    <property type="entry name" value="RNA_pol_sigma-70-like"/>
</dbReference>
<dbReference type="PANTHER" id="PTHR43133:SF50">
    <property type="entry name" value="ECF RNA POLYMERASE SIGMA FACTOR SIGM"/>
    <property type="match status" value="1"/>
</dbReference>
<protein>
    <submittedName>
        <fullName evidence="8">RNA polymerase sigma-70 factor (ECF subfamily)</fullName>
    </submittedName>
</protein>
<evidence type="ECO:0000256" key="4">
    <source>
        <dbReference type="ARBA" id="ARBA00023125"/>
    </source>
</evidence>
<name>A0A4R7HZY0_9ACTN</name>
<evidence type="ECO:0000259" key="7">
    <source>
        <dbReference type="Pfam" id="PF08281"/>
    </source>
</evidence>
<dbReference type="InterPro" id="IPR013325">
    <property type="entry name" value="RNA_pol_sigma_r2"/>
</dbReference>
<dbReference type="SUPFAM" id="SSF88659">
    <property type="entry name" value="Sigma3 and sigma4 domains of RNA polymerase sigma factors"/>
    <property type="match status" value="1"/>
</dbReference>
<dbReference type="InterPro" id="IPR036388">
    <property type="entry name" value="WH-like_DNA-bd_sf"/>
</dbReference>
<evidence type="ECO:0000256" key="5">
    <source>
        <dbReference type="ARBA" id="ARBA00023163"/>
    </source>
</evidence>
<evidence type="ECO:0000256" key="3">
    <source>
        <dbReference type="ARBA" id="ARBA00023082"/>
    </source>
</evidence>
<evidence type="ECO:0000256" key="1">
    <source>
        <dbReference type="ARBA" id="ARBA00010641"/>
    </source>
</evidence>